<feature type="compositionally biased region" description="Low complexity" evidence="1">
    <location>
        <begin position="1985"/>
        <end position="1997"/>
    </location>
</feature>
<proteinExistence type="predicted"/>
<feature type="region of interest" description="Disordered" evidence="1">
    <location>
        <begin position="552"/>
        <end position="583"/>
    </location>
</feature>
<dbReference type="Pfam" id="PF22065">
    <property type="entry name" value="Cep192_D7"/>
    <property type="match status" value="1"/>
</dbReference>
<dbReference type="PANTHER" id="PTHR16029:SF11">
    <property type="entry name" value="CENTROSOMAL PROTEIN OF 192 KDA"/>
    <property type="match status" value="1"/>
</dbReference>
<feature type="domain" description="Cep192-like" evidence="2">
    <location>
        <begin position="1062"/>
        <end position="1168"/>
    </location>
</feature>
<dbReference type="InterPro" id="IPR054090">
    <property type="entry name" value="Cep192_Spd-2-like_dom"/>
</dbReference>
<name>A0AAV3Z6D0_9GAST</name>
<protein>
    <submittedName>
        <fullName evidence="8">Centrosomal protein of 192 kDa</fullName>
    </submittedName>
</protein>
<feature type="compositionally biased region" description="Low complexity" evidence="1">
    <location>
        <begin position="1737"/>
        <end position="1753"/>
    </location>
</feature>
<dbReference type="PANTHER" id="PTHR16029">
    <property type="entry name" value="CENTROSOMAL PROTEIN OF 192 KDA"/>
    <property type="match status" value="1"/>
</dbReference>
<dbReference type="InterPro" id="IPR054085">
    <property type="entry name" value="Cep192-like_D1"/>
</dbReference>
<feature type="region of interest" description="Disordered" evidence="1">
    <location>
        <begin position="266"/>
        <end position="333"/>
    </location>
</feature>
<dbReference type="GO" id="GO:0019901">
    <property type="term" value="F:protein kinase binding"/>
    <property type="evidence" value="ECO:0007669"/>
    <property type="project" value="TreeGrafter"/>
</dbReference>
<organism evidence="8 9">
    <name type="scientific">Plakobranchus ocellatus</name>
    <dbReference type="NCBI Taxonomy" id="259542"/>
    <lineage>
        <taxon>Eukaryota</taxon>
        <taxon>Metazoa</taxon>
        <taxon>Spiralia</taxon>
        <taxon>Lophotrochozoa</taxon>
        <taxon>Mollusca</taxon>
        <taxon>Gastropoda</taxon>
        <taxon>Heterobranchia</taxon>
        <taxon>Euthyneura</taxon>
        <taxon>Panpulmonata</taxon>
        <taxon>Sacoglossa</taxon>
        <taxon>Placobranchoidea</taxon>
        <taxon>Plakobranchidae</taxon>
        <taxon>Plakobranchus</taxon>
    </lineage>
</organism>
<evidence type="ECO:0000256" key="1">
    <source>
        <dbReference type="SAM" id="MobiDB-lite"/>
    </source>
</evidence>
<gene>
    <name evidence="8" type="ORF">PoB_001754500</name>
</gene>
<dbReference type="GO" id="GO:0005737">
    <property type="term" value="C:cytoplasm"/>
    <property type="evidence" value="ECO:0007669"/>
    <property type="project" value="TreeGrafter"/>
</dbReference>
<dbReference type="Pfam" id="PF22074">
    <property type="entry name" value="Cep192_D5"/>
    <property type="match status" value="1"/>
</dbReference>
<sequence>MASDEADHSFHEVALEAEDLEELEEVWFDLDENSSDEGEIGQDNEPEVDQRRAVENGKDAPSQEEKHTEDQQVMETPDLDNVDDAFLRLLQPQPGLVNLRDNKDESLHLDTSIQWGPSIDFGPSINFGDSVKMDEHPSKSSGVFPQPPTGAFNPFDGEAVSFAAADAFGDEEFKKDDDAARAFLDQDEQEFNKENLLNNQELSLLSARGTDETFLNMTIGAYMGTCSERLGSLDPDKSGRPDFGMVIHSPPACPSAAPTLVSMNDDRLRLSPLGGPGSTGNSPSAEHQLEPDGTSPAKTSPSDTSESLKQRGWRGSHTGNVKDTENAKRNLSPVFDQQCIPRLESSLSRRDSGRTVSLQRDISRADLFDDMQSLGDTDLLSLRSLGEDGLSASCGHVELVPNDLSSDEDRKDSGVLSSSSKDPLEKSVSSGSNFASVKVDNGKDSRQPSADGVSILGDFNMEDVTYSGLHEIMERSDMNISDLMEPGEDYADFVLRFLQQKALEKKRAAQSAAGSSSSLGQAVRGAKLSSQPPPQQGVLAVNKEVTAYDQAEPLSLGGRKYRERSEEGASGDASTSSSKESSRIFGRGAHRLEPSGSSAAAPVAKTSSDVSLLQVSSCERRVPGFGETVDALVGSDQDKDLPEITVNSYLKEVKSPENPVFKIPFPVTSKAVVRSKGKQQLSKSRIPRHVASNPSKSTTDPSSFKQLSQGGGYASSEREMLNFDQILRLSDQNLDSEQQTRSSRIVSLQNQQQEMSRPLPVERNSKERDVSTPALDLSGVRKLRDHSNFFCDNHQQQHQPQEGERVGEAGQQHPDQTGESVWSNTTLTEQSIASDRLTVSCLDLQSQAAQLPQRKTAQPGSLPTATRAQQSSGHPSSAEVRMAGNKSPSRTGNSQLSHPSGVVTLKSTSIKDLQTKSATVDEDETLQNHQQKRNITITATSAPSDQQNPPAERPVALDLLPDVSRTRLECSMAEATAMDTVMDESGLHTLLASQSSPTSRTMNSLTTTAYTTQLGDGTAHKFASSTPLPGQDFGRTRPVFQMDKSETSIVPLKSPRAAADLLRVPEEVCMSEVCCVSLSGTAHLPLTNLLPRGVKCQLAVVALAVSHGDGLPQQRLPLTHCPFDLKREVTLAPGTKQNVVVIFRPKDQGRFVAHLKISAASLLNPEERRVYTVTLIGSAEFATLEMSPASEEMDFGDMLWGSTGCKSVRIKNIGLATVPLCFSLFRTDSSLCMFSFHPEGPAADVSSISLTSRPGPASVGHSIFSLSLPGRTEGQEVKTETVKIYCNTQAPDKRDQSRYLAKAEKFQAKLMVCVDQPVEKLAPLATVRLTVNVGLYKLHVDTSELSISAWPGGSNSSTVKLVNSGCIPMPVKVSLEPKNDHFSVSPVGSVLVPPSGGKNNTITVPVAVNFTPQPTREASGDHRVNLMLSNQLCDHYIPVMGRLKMTPVKFRGSVTHLSFGGVPVGQTRKEKFSFNVDNDVVVVVSVKQTTQTTQAFTLVDPEGVTVTDSLELKAVKDRKHTLWVIFHPEASACYSASLVIQELYARRYTIPVSGYGGCSSLHLERVNPAHSDTCHWLDMGHLSAGSSLFRKFVVSNKGSRCCFLKATFCDANRTEYQPTRATVMPSALILPPQESQELLVMFCPSQKEVDLCQAGQALVAVIKLDYGDNIVREMFLRYPGQQPRQVVSFYDIPVSATVREVADLELTGLDVVPDCYTLLKNSTKKARIGLFGEAVKSGASSSTGATTSSAAGSQHHTLGLEQQKHRLSPTGSSEHQPIASMPTTTRPALTQLNLNLSPRPGGPHIIFPHTPVGDTTNMCHTFKNLDKHLLLRWHLAPVAPAYFKDCGSHTVQPAGYSVFKLSPLESTLQPGMTQKISVKFSPQRPGSYNQAWTVVDSRASDKQVHRFIIFAEVSNSLPSLLLRHGQISPSHSEPSNIPTLHSQFIDDDHSSHSARSAVSLRENHHGESDVQRQYTDHGSRRNSARSTDSLGGSSRGGSDTRSKNPDHESSNHSARSAVSLGRYPRGEAEARFHEEAAGHAQTVGPKAYWSSVEPSSATGTAPPRVLSPALSSISGDSSAAERRVKAKSSSSSSSSASSPALSSHNRSTQNRSDHSERRSKGLHLVHTSLEFPNLESGGNSIQKLFIKNQSSQDVQISVEFEPRPPFLIKHRKFKVSAGKMMIFPVTFKPRHVDKFQDKIVFIDAATVDSESASGSARTLLLQVRTPPASGPDGGPESLRSPCCGLAIYLKFKINRALRMEVSRAVKRTWHIYTCESTKDIAKLPLGRQVALKSSGERCSSVRAVANRLRGPGFKSQFEPNQFIIAPPCPPSTKWAARSLKSQRQKRRRRKQWQTTSESCLPRTTRTRFLD</sequence>
<keyword evidence="9" id="KW-1185">Reference proteome</keyword>
<dbReference type="GO" id="GO:0005814">
    <property type="term" value="C:centriole"/>
    <property type="evidence" value="ECO:0007669"/>
    <property type="project" value="TreeGrafter"/>
</dbReference>
<evidence type="ECO:0000259" key="5">
    <source>
        <dbReference type="Pfam" id="PF22066"/>
    </source>
</evidence>
<feature type="region of interest" description="Disordered" evidence="1">
    <location>
        <begin position="2036"/>
        <end position="2120"/>
    </location>
</feature>
<dbReference type="Pfam" id="PF22060">
    <property type="entry name" value="Cep192_D1"/>
    <property type="match status" value="1"/>
</dbReference>
<dbReference type="GO" id="GO:0090307">
    <property type="term" value="P:mitotic spindle assembly"/>
    <property type="evidence" value="ECO:0007669"/>
    <property type="project" value="TreeGrafter"/>
</dbReference>
<feature type="compositionally biased region" description="Polar residues" evidence="1">
    <location>
        <begin position="692"/>
        <end position="708"/>
    </location>
</feature>
<evidence type="ECO:0000259" key="2">
    <source>
        <dbReference type="Pfam" id="PF22060"/>
    </source>
</evidence>
<feature type="compositionally biased region" description="Acidic residues" evidence="1">
    <location>
        <begin position="15"/>
        <end position="47"/>
    </location>
</feature>
<feature type="compositionally biased region" description="Polar residues" evidence="1">
    <location>
        <begin position="886"/>
        <end position="898"/>
    </location>
</feature>
<evidence type="ECO:0000313" key="9">
    <source>
        <dbReference type="Proteomes" id="UP000735302"/>
    </source>
</evidence>
<feature type="compositionally biased region" description="Low complexity" evidence="1">
    <location>
        <begin position="2087"/>
        <end position="2107"/>
    </location>
</feature>
<feature type="compositionally biased region" description="Polar residues" evidence="1">
    <location>
        <begin position="1769"/>
        <end position="1784"/>
    </location>
</feature>
<dbReference type="InterPro" id="IPR054086">
    <property type="entry name" value="Cep192-like_D2"/>
</dbReference>
<dbReference type="InterPro" id="IPR054087">
    <property type="entry name" value="Cep192-like_D7"/>
</dbReference>
<evidence type="ECO:0000313" key="8">
    <source>
        <dbReference type="EMBL" id="GFN91039.1"/>
    </source>
</evidence>
<dbReference type="Pfam" id="PF22073">
    <property type="entry name" value="Cep192_D4"/>
    <property type="match status" value="1"/>
</dbReference>
<dbReference type="InterPro" id="IPR039103">
    <property type="entry name" value="Spd-2/CEP192"/>
</dbReference>
<feature type="compositionally biased region" description="Basic and acidic residues" evidence="1">
    <location>
        <begin position="1961"/>
        <end position="1979"/>
    </location>
</feature>
<accession>A0AAV3Z6D0</accession>
<feature type="domain" description="Cep192/Spd-2-like" evidence="6">
    <location>
        <begin position="1455"/>
        <end position="1557"/>
    </location>
</feature>
<feature type="region of interest" description="Disordered" evidence="1">
    <location>
        <begin position="508"/>
        <end position="537"/>
    </location>
</feature>
<evidence type="ECO:0000259" key="6">
    <source>
        <dbReference type="Pfam" id="PF22073"/>
    </source>
</evidence>
<evidence type="ECO:0000259" key="3">
    <source>
        <dbReference type="Pfam" id="PF22064"/>
    </source>
</evidence>
<dbReference type="EMBL" id="BLXT01002087">
    <property type="protein sequence ID" value="GFN91039.1"/>
    <property type="molecule type" value="Genomic_DNA"/>
</dbReference>
<feature type="compositionally biased region" description="Low complexity" evidence="1">
    <location>
        <begin position="509"/>
        <end position="522"/>
    </location>
</feature>
<feature type="compositionally biased region" description="Basic and acidic residues" evidence="1">
    <location>
        <begin position="1"/>
        <end position="14"/>
    </location>
</feature>
<dbReference type="Pfam" id="PF22064">
    <property type="entry name" value="Cep192_D2"/>
    <property type="match status" value="1"/>
</dbReference>
<dbReference type="Proteomes" id="UP000735302">
    <property type="component" value="Unassembled WGS sequence"/>
</dbReference>
<feature type="compositionally biased region" description="Polar residues" evidence="1">
    <location>
        <begin position="415"/>
        <end position="435"/>
    </location>
</feature>
<feature type="region of interest" description="Disordered" evidence="1">
    <location>
        <begin position="1737"/>
        <end position="1756"/>
    </location>
</feature>
<feature type="compositionally biased region" description="Polar residues" evidence="1">
    <location>
        <begin position="849"/>
        <end position="875"/>
    </location>
</feature>
<dbReference type="Pfam" id="PF22066">
    <property type="entry name" value="Cep192_D8"/>
    <property type="match status" value="1"/>
</dbReference>
<comment type="caution">
    <text evidence="8">The sequence shown here is derived from an EMBL/GenBank/DDBJ whole genome shotgun (WGS) entry which is preliminary data.</text>
</comment>
<feature type="region of interest" description="Disordered" evidence="1">
    <location>
        <begin position="674"/>
        <end position="715"/>
    </location>
</feature>
<feature type="region of interest" description="Disordered" evidence="1">
    <location>
        <begin position="1"/>
        <end position="76"/>
    </location>
</feature>
<dbReference type="GO" id="GO:0051298">
    <property type="term" value="P:centrosome duplication"/>
    <property type="evidence" value="ECO:0007669"/>
    <property type="project" value="InterPro"/>
</dbReference>
<feature type="domain" description="Cep192-like" evidence="7">
    <location>
        <begin position="1573"/>
        <end position="1685"/>
    </location>
</feature>
<dbReference type="Gene3D" id="2.60.40.10">
    <property type="entry name" value="Immunoglobulins"/>
    <property type="match status" value="2"/>
</dbReference>
<evidence type="ECO:0000259" key="7">
    <source>
        <dbReference type="Pfam" id="PF22074"/>
    </source>
</evidence>
<feature type="region of interest" description="Disordered" evidence="1">
    <location>
        <begin position="401"/>
        <end position="454"/>
    </location>
</feature>
<dbReference type="GO" id="GO:0000242">
    <property type="term" value="C:pericentriolar material"/>
    <property type="evidence" value="ECO:0007669"/>
    <property type="project" value="TreeGrafter"/>
</dbReference>
<feature type="region of interest" description="Disordered" evidence="1">
    <location>
        <begin position="1764"/>
        <end position="1784"/>
    </location>
</feature>
<feature type="compositionally biased region" description="Polar residues" evidence="1">
    <location>
        <begin position="296"/>
        <end position="307"/>
    </location>
</feature>
<feature type="region of interest" description="Disordered" evidence="1">
    <location>
        <begin position="794"/>
        <end position="822"/>
    </location>
</feature>
<feature type="region of interest" description="Disordered" evidence="1">
    <location>
        <begin position="734"/>
        <end position="779"/>
    </location>
</feature>
<feature type="compositionally biased region" description="Polar residues" evidence="1">
    <location>
        <begin position="1927"/>
        <end position="1942"/>
    </location>
</feature>
<feature type="region of interest" description="Disordered" evidence="1">
    <location>
        <begin position="1927"/>
        <end position="2022"/>
    </location>
</feature>
<evidence type="ECO:0000259" key="4">
    <source>
        <dbReference type="Pfam" id="PF22065"/>
    </source>
</evidence>
<feature type="region of interest" description="Disordered" evidence="1">
    <location>
        <begin position="849"/>
        <end position="908"/>
    </location>
</feature>
<feature type="domain" description="Cep192-like" evidence="4">
    <location>
        <begin position="1804"/>
        <end position="1902"/>
    </location>
</feature>
<feature type="compositionally biased region" description="Basic and acidic residues" evidence="1">
    <location>
        <begin position="48"/>
        <end position="70"/>
    </location>
</feature>
<feature type="compositionally biased region" description="Polar residues" evidence="1">
    <location>
        <begin position="813"/>
        <end position="822"/>
    </location>
</feature>
<feature type="compositionally biased region" description="Basic and acidic residues" evidence="1">
    <location>
        <begin position="1998"/>
        <end position="2010"/>
    </location>
</feature>
<feature type="domain" description="Cep192-like" evidence="5">
    <location>
        <begin position="2119"/>
        <end position="2200"/>
    </location>
</feature>
<feature type="compositionally biased region" description="Polar residues" evidence="1">
    <location>
        <begin position="734"/>
        <end position="755"/>
    </location>
</feature>
<feature type="domain" description="Cep192-like" evidence="3">
    <location>
        <begin position="1189"/>
        <end position="1334"/>
    </location>
</feature>
<dbReference type="GO" id="GO:0071539">
    <property type="term" value="P:protein localization to centrosome"/>
    <property type="evidence" value="ECO:0007669"/>
    <property type="project" value="InterPro"/>
</dbReference>
<dbReference type="GO" id="GO:0090222">
    <property type="term" value="P:centrosome-templated microtubule nucleation"/>
    <property type="evidence" value="ECO:0007669"/>
    <property type="project" value="InterPro"/>
</dbReference>
<reference evidence="8 9" key="1">
    <citation type="journal article" date="2021" name="Elife">
        <title>Chloroplast acquisition without the gene transfer in kleptoplastic sea slugs, Plakobranchus ocellatus.</title>
        <authorList>
            <person name="Maeda T."/>
            <person name="Takahashi S."/>
            <person name="Yoshida T."/>
            <person name="Shimamura S."/>
            <person name="Takaki Y."/>
            <person name="Nagai Y."/>
            <person name="Toyoda A."/>
            <person name="Suzuki Y."/>
            <person name="Arimoto A."/>
            <person name="Ishii H."/>
            <person name="Satoh N."/>
            <person name="Nishiyama T."/>
            <person name="Hasebe M."/>
            <person name="Maruyama T."/>
            <person name="Minagawa J."/>
            <person name="Obokata J."/>
            <person name="Shigenobu S."/>
        </authorList>
    </citation>
    <scope>NUCLEOTIDE SEQUENCE [LARGE SCALE GENOMIC DNA]</scope>
</reference>
<dbReference type="InterPro" id="IPR054088">
    <property type="entry name" value="Cep192-like_D8"/>
</dbReference>
<dbReference type="InterPro" id="IPR054091">
    <property type="entry name" value="Cep192-like_D5"/>
</dbReference>
<dbReference type="InterPro" id="IPR013783">
    <property type="entry name" value="Ig-like_fold"/>
</dbReference>